<dbReference type="PANTHER" id="PTHR12064:SF97">
    <property type="entry name" value="METAL TRANSPORTER CNNM-5"/>
    <property type="match status" value="1"/>
</dbReference>
<dbReference type="InterPro" id="IPR045095">
    <property type="entry name" value="ACDP"/>
</dbReference>
<protein>
    <recommendedName>
        <fullName evidence="4">CNNM transmembrane domain-containing protein</fullName>
    </recommendedName>
</protein>
<evidence type="ECO:0000256" key="2">
    <source>
        <dbReference type="PROSITE-ProRule" id="PRU01193"/>
    </source>
</evidence>
<dbReference type="GO" id="GO:0016020">
    <property type="term" value="C:membrane"/>
    <property type="evidence" value="ECO:0007669"/>
    <property type="project" value="UniProtKB-UniRule"/>
</dbReference>
<dbReference type="AlphaFoldDB" id="A0A9D4CML3"/>
<organism evidence="5 6">
    <name type="scientific">Dreissena polymorpha</name>
    <name type="common">Zebra mussel</name>
    <name type="synonym">Mytilus polymorpha</name>
    <dbReference type="NCBI Taxonomy" id="45954"/>
    <lineage>
        <taxon>Eukaryota</taxon>
        <taxon>Metazoa</taxon>
        <taxon>Spiralia</taxon>
        <taxon>Lophotrochozoa</taxon>
        <taxon>Mollusca</taxon>
        <taxon>Bivalvia</taxon>
        <taxon>Autobranchia</taxon>
        <taxon>Heteroconchia</taxon>
        <taxon>Euheterodonta</taxon>
        <taxon>Imparidentia</taxon>
        <taxon>Neoheterodontei</taxon>
        <taxon>Myida</taxon>
        <taxon>Dreissenoidea</taxon>
        <taxon>Dreissenidae</taxon>
        <taxon>Dreissena</taxon>
    </lineage>
</organism>
<dbReference type="OrthoDB" id="5353557at2759"/>
<keyword evidence="2 3" id="KW-0812">Transmembrane</keyword>
<dbReference type="GO" id="GO:0010960">
    <property type="term" value="P:magnesium ion homeostasis"/>
    <property type="evidence" value="ECO:0007669"/>
    <property type="project" value="InterPro"/>
</dbReference>
<dbReference type="InterPro" id="IPR002550">
    <property type="entry name" value="CNNM"/>
</dbReference>
<evidence type="ECO:0000313" key="5">
    <source>
        <dbReference type="EMBL" id="KAH3728160.1"/>
    </source>
</evidence>
<keyword evidence="6" id="KW-1185">Reference proteome</keyword>
<accession>A0A9D4CML3</accession>
<keyword evidence="1" id="KW-0677">Repeat</keyword>
<dbReference type="EMBL" id="JAIWYP010000012">
    <property type="protein sequence ID" value="KAH3728160.1"/>
    <property type="molecule type" value="Genomic_DNA"/>
</dbReference>
<dbReference type="PANTHER" id="PTHR12064">
    <property type="entry name" value="METAL TRANSPORTER CNNM"/>
    <property type="match status" value="1"/>
</dbReference>
<dbReference type="Proteomes" id="UP000828390">
    <property type="component" value="Unassembled WGS sequence"/>
</dbReference>
<reference evidence="5" key="1">
    <citation type="journal article" date="2019" name="bioRxiv">
        <title>The Genome of the Zebra Mussel, Dreissena polymorpha: A Resource for Invasive Species Research.</title>
        <authorList>
            <person name="McCartney M.A."/>
            <person name="Auch B."/>
            <person name="Kono T."/>
            <person name="Mallez S."/>
            <person name="Zhang Y."/>
            <person name="Obille A."/>
            <person name="Becker A."/>
            <person name="Abrahante J.E."/>
            <person name="Garbe J."/>
            <person name="Badalamenti J.P."/>
            <person name="Herman A."/>
            <person name="Mangelson H."/>
            <person name="Liachko I."/>
            <person name="Sullivan S."/>
            <person name="Sone E.D."/>
            <person name="Koren S."/>
            <person name="Silverstein K.A.T."/>
            <person name="Beckman K.B."/>
            <person name="Gohl D.M."/>
        </authorList>
    </citation>
    <scope>NUCLEOTIDE SEQUENCE</scope>
    <source>
        <strain evidence="5">Duluth1</strain>
        <tissue evidence="5">Whole animal</tissue>
    </source>
</reference>
<keyword evidence="2 3" id="KW-0472">Membrane</keyword>
<evidence type="ECO:0000259" key="4">
    <source>
        <dbReference type="PROSITE" id="PS51846"/>
    </source>
</evidence>
<dbReference type="GO" id="GO:0005737">
    <property type="term" value="C:cytoplasm"/>
    <property type="evidence" value="ECO:0007669"/>
    <property type="project" value="TreeGrafter"/>
</dbReference>
<name>A0A9D4CML3_DREPO</name>
<feature type="transmembrane region" description="Helical" evidence="3">
    <location>
        <begin position="37"/>
        <end position="64"/>
    </location>
</feature>
<feature type="transmembrane region" description="Helical" evidence="3">
    <location>
        <begin position="152"/>
        <end position="174"/>
    </location>
</feature>
<reference evidence="5" key="2">
    <citation type="submission" date="2020-11" db="EMBL/GenBank/DDBJ databases">
        <authorList>
            <person name="McCartney M.A."/>
            <person name="Auch B."/>
            <person name="Kono T."/>
            <person name="Mallez S."/>
            <person name="Becker A."/>
            <person name="Gohl D.M."/>
            <person name="Silverstein K.A.T."/>
            <person name="Koren S."/>
            <person name="Bechman K.B."/>
            <person name="Herman A."/>
            <person name="Abrahante J.E."/>
            <person name="Garbe J."/>
        </authorList>
    </citation>
    <scope>NUCLEOTIDE SEQUENCE</scope>
    <source>
        <strain evidence="5">Duluth1</strain>
        <tissue evidence="5">Whole animal</tissue>
    </source>
</reference>
<evidence type="ECO:0000313" key="6">
    <source>
        <dbReference type="Proteomes" id="UP000828390"/>
    </source>
</evidence>
<dbReference type="PROSITE" id="PS51846">
    <property type="entry name" value="CNNM"/>
    <property type="match status" value="1"/>
</dbReference>
<proteinExistence type="predicted"/>
<dbReference type="Gene3D" id="3.10.580.10">
    <property type="entry name" value="CBS-domain"/>
    <property type="match status" value="1"/>
</dbReference>
<dbReference type="GO" id="GO:0030026">
    <property type="term" value="P:intracellular manganese ion homeostasis"/>
    <property type="evidence" value="ECO:0007669"/>
    <property type="project" value="TreeGrafter"/>
</dbReference>
<dbReference type="Pfam" id="PF01595">
    <property type="entry name" value="CNNM"/>
    <property type="match status" value="1"/>
</dbReference>
<evidence type="ECO:0000256" key="3">
    <source>
        <dbReference type="SAM" id="Phobius"/>
    </source>
</evidence>
<evidence type="ECO:0000256" key="1">
    <source>
        <dbReference type="ARBA" id="ARBA00022737"/>
    </source>
</evidence>
<dbReference type="InterPro" id="IPR046342">
    <property type="entry name" value="CBS_dom_sf"/>
</dbReference>
<sequence>MELGFINCTVLQGGHISCNGTLYEIPEANLTADDQQFWIYVLIYATLILFAGLMSGLTLGLLSLDLETLKELKYNGTPSEKRNARKVLPLVKRHHLLLITLLLSNASAVEAMPIFLDHISTPVIAVFVSVTAVIVCGEVVPQAICARYGLPIWAFFSPLVYFLMCALFVIAWPISKILDCLLGEGHTALYRRAPVQGALDQDKKAAQDLYTPSEHVLMLDIEARLDAKTMNEIIYQSQASIPIYEGSKDNVVALLAVNSLLGLNTAKPTPLRMLVENGTAKPIQKTDKNKTKHNLYNEFKEDSCMLR</sequence>
<comment type="caution">
    <text evidence="5">The sequence shown here is derived from an EMBL/GenBank/DDBJ whole genome shotgun (WGS) entry which is preliminary data.</text>
</comment>
<keyword evidence="2 3" id="KW-1133">Transmembrane helix</keyword>
<feature type="transmembrane region" description="Helical" evidence="3">
    <location>
        <begin position="122"/>
        <end position="140"/>
    </location>
</feature>
<gene>
    <name evidence="5" type="ORF">DPMN_054107</name>
</gene>
<feature type="domain" description="CNNM transmembrane" evidence="4">
    <location>
        <begin position="33"/>
        <end position="214"/>
    </location>
</feature>